<accession>A0ABY0VWE7</accession>
<dbReference type="PANTHER" id="PTHR47829:SF1">
    <property type="entry name" value="HAD FAMILY PHOSPHATASE"/>
    <property type="match status" value="1"/>
</dbReference>
<dbReference type="Gene3D" id="3.30.200.20">
    <property type="entry name" value="Phosphorylase Kinase, domain 1"/>
    <property type="match status" value="1"/>
</dbReference>
<protein>
    <submittedName>
        <fullName evidence="2">Predicted kinase, aminoglycoside phosphotransferase (APT) family</fullName>
    </submittedName>
</protein>
<dbReference type="PANTHER" id="PTHR47829">
    <property type="entry name" value="HYDROLASE, PUTATIVE (AFU_ORTHOLOGUE AFUA_1G12880)-RELATED"/>
    <property type="match status" value="1"/>
</dbReference>
<sequence length="357" mass="40522">MALTDSSTHIRSGEELDASRIDPYLKAHIPGLEGQPVISQFPGGASNLTYLIEYSGVELVLRRPPFGHKAKSAHDMGREFRILNQLKDAFPYCPKAYALCTDESVIGSEFYVMERLKGIILRADLPPELGLGPDPTRTLCQTFINTLAELHKVDYTACGLSDLGKPQGYVQRQIGGWCERYEKALTPDAPRWEAVKDWLKANMPADHPTPAIVHNDYRFDNVILDPADPLQIIGVLDWELTTLGDPLMDLGNTLAYWIEADDPAPVQLMRRQPSNAPGMLTRREFVDYYAERSGIQIDNYDFYYTYGLFRLAGIVQQIYYRYYHGQTQDKRFAQFVQMNALLEQMSLKVIAPKIRAH</sequence>
<reference evidence="2 3" key="1">
    <citation type="submission" date="2016-10" db="EMBL/GenBank/DDBJ databases">
        <authorList>
            <person name="Varghese N."/>
            <person name="Submissions S."/>
        </authorList>
    </citation>
    <scope>NUCLEOTIDE SEQUENCE [LARGE SCALE GENOMIC DNA]</scope>
    <source>
        <strain evidence="2 3">BS3667</strain>
    </source>
</reference>
<dbReference type="Gene3D" id="3.90.1200.10">
    <property type="match status" value="1"/>
</dbReference>
<keyword evidence="2" id="KW-0808">Transferase</keyword>
<name>A0ABY0VWE7_9PSED</name>
<keyword evidence="3" id="KW-1185">Reference proteome</keyword>
<organism evidence="2 3">
    <name type="scientific">Pseudomonas psychrophila</name>
    <dbReference type="NCBI Taxonomy" id="122355"/>
    <lineage>
        <taxon>Bacteria</taxon>
        <taxon>Pseudomonadati</taxon>
        <taxon>Pseudomonadota</taxon>
        <taxon>Gammaproteobacteria</taxon>
        <taxon>Pseudomonadales</taxon>
        <taxon>Pseudomonadaceae</taxon>
        <taxon>Pseudomonas</taxon>
    </lineage>
</organism>
<dbReference type="InterPro" id="IPR011009">
    <property type="entry name" value="Kinase-like_dom_sf"/>
</dbReference>
<dbReference type="GeneID" id="96620538"/>
<dbReference type="EMBL" id="LT629795">
    <property type="protein sequence ID" value="SDU59305.1"/>
    <property type="molecule type" value="Genomic_DNA"/>
</dbReference>
<keyword evidence="2" id="KW-0418">Kinase</keyword>
<evidence type="ECO:0000313" key="2">
    <source>
        <dbReference type="EMBL" id="SDU59305.1"/>
    </source>
</evidence>
<dbReference type="GO" id="GO:0016301">
    <property type="term" value="F:kinase activity"/>
    <property type="evidence" value="ECO:0007669"/>
    <property type="project" value="UniProtKB-KW"/>
</dbReference>
<dbReference type="InterPro" id="IPR052898">
    <property type="entry name" value="ACAD10-like"/>
</dbReference>
<dbReference type="RefSeq" id="WP_048351856.1">
    <property type="nucleotide sequence ID" value="NZ_CP049044.1"/>
</dbReference>
<dbReference type="CDD" id="cd05154">
    <property type="entry name" value="ACAD10_11_N-like"/>
    <property type="match status" value="1"/>
</dbReference>
<dbReference type="Proteomes" id="UP000182058">
    <property type="component" value="Chromosome I"/>
</dbReference>
<dbReference type="Pfam" id="PF01636">
    <property type="entry name" value="APH"/>
    <property type="match status" value="1"/>
</dbReference>
<feature type="domain" description="Aminoglycoside phosphotransferase" evidence="1">
    <location>
        <begin position="38"/>
        <end position="278"/>
    </location>
</feature>
<dbReference type="SUPFAM" id="SSF56112">
    <property type="entry name" value="Protein kinase-like (PK-like)"/>
    <property type="match status" value="1"/>
</dbReference>
<dbReference type="InterPro" id="IPR041726">
    <property type="entry name" value="ACAD10_11_N"/>
</dbReference>
<proteinExistence type="predicted"/>
<dbReference type="InterPro" id="IPR002575">
    <property type="entry name" value="Aminoglycoside_PTrfase"/>
</dbReference>
<evidence type="ECO:0000313" key="3">
    <source>
        <dbReference type="Proteomes" id="UP000182058"/>
    </source>
</evidence>
<gene>
    <name evidence="2" type="ORF">SAMN04490201_2944</name>
</gene>
<evidence type="ECO:0000259" key="1">
    <source>
        <dbReference type="Pfam" id="PF01636"/>
    </source>
</evidence>